<feature type="region of interest" description="Disordered" evidence="1">
    <location>
        <begin position="183"/>
        <end position="289"/>
    </location>
</feature>
<reference evidence="2 3" key="1">
    <citation type="submission" date="2015-07" db="EMBL/GenBank/DDBJ databases">
        <title>The genome of Habropoda laboriosa.</title>
        <authorList>
            <person name="Pan H."/>
            <person name="Kapheim K."/>
        </authorList>
    </citation>
    <scope>NUCLEOTIDE SEQUENCE [LARGE SCALE GENOMIC DNA]</scope>
    <source>
        <strain evidence="2">0110345459</strain>
    </source>
</reference>
<dbReference type="AlphaFoldDB" id="A0A0L7RGC2"/>
<feature type="non-terminal residue" evidence="2">
    <location>
        <position position="1"/>
    </location>
</feature>
<evidence type="ECO:0000256" key="1">
    <source>
        <dbReference type="SAM" id="MobiDB-lite"/>
    </source>
</evidence>
<sequence>YAFIFRSNLTMEKEGTATVVPPKPSEGITGWVESVVITTSQTSVGQIFFKLVDSFLWCVEKSAQWSLPSQEITAEENGKVFGKIELVRPLPWILFLPGLVILRIIRCGLNVGAFILGYPQIQPSGMVKFMQKSRRRLRAMNTKAVKAARRKTSNNKDKRLTMIEAKKALIRSIRLTLSTLSCLDTSKSSPSPPPTKIHISNLDFEPVTTPEEKSATESVGSPIHPPETKRKFSQVSSDEGSTDDESGNETLQSKLDRLAGDDSTDDPDFNLAECSTESSTASSDNGVDNEVSLTEVADVLSEVKNPLNDDREEVLLLSLENLKSKSKKAEDMTEGVKRVDSPGESVYSSAKEYDDDCDMNFYSPVSWSSGSPEQSLWMEPIVPVNHSSSR</sequence>
<keyword evidence="3" id="KW-1185">Reference proteome</keyword>
<organism evidence="2 3">
    <name type="scientific">Habropoda laboriosa</name>
    <dbReference type="NCBI Taxonomy" id="597456"/>
    <lineage>
        <taxon>Eukaryota</taxon>
        <taxon>Metazoa</taxon>
        <taxon>Ecdysozoa</taxon>
        <taxon>Arthropoda</taxon>
        <taxon>Hexapoda</taxon>
        <taxon>Insecta</taxon>
        <taxon>Pterygota</taxon>
        <taxon>Neoptera</taxon>
        <taxon>Endopterygota</taxon>
        <taxon>Hymenoptera</taxon>
        <taxon>Apocrita</taxon>
        <taxon>Aculeata</taxon>
        <taxon>Apoidea</taxon>
        <taxon>Anthophila</taxon>
        <taxon>Apidae</taxon>
        <taxon>Habropoda</taxon>
    </lineage>
</organism>
<proteinExistence type="predicted"/>
<dbReference type="OrthoDB" id="7398970at2759"/>
<name>A0A0L7RGC2_9HYME</name>
<feature type="region of interest" description="Disordered" evidence="1">
    <location>
        <begin position="367"/>
        <end position="390"/>
    </location>
</feature>
<dbReference type="InterPro" id="IPR032150">
    <property type="entry name" value="DUF4820"/>
</dbReference>
<evidence type="ECO:0000313" key="3">
    <source>
        <dbReference type="Proteomes" id="UP000053825"/>
    </source>
</evidence>
<evidence type="ECO:0000313" key="2">
    <source>
        <dbReference type="EMBL" id="KOC69848.1"/>
    </source>
</evidence>
<accession>A0A0L7RGC2</accession>
<feature type="compositionally biased region" description="Basic and acidic residues" evidence="1">
    <location>
        <begin position="327"/>
        <end position="341"/>
    </location>
</feature>
<feature type="compositionally biased region" description="Low complexity" evidence="1">
    <location>
        <begin position="272"/>
        <end position="283"/>
    </location>
</feature>
<protein>
    <submittedName>
        <fullName evidence="2">Uncharacterized protein</fullName>
    </submittedName>
</protein>
<feature type="region of interest" description="Disordered" evidence="1">
    <location>
        <begin position="325"/>
        <end position="351"/>
    </location>
</feature>
<dbReference type="EMBL" id="KQ414598">
    <property type="protein sequence ID" value="KOC69848.1"/>
    <property type="molecule type" value="Genomic_DNA"/>
</dbReference>
<gene>
    <name evidence="2" type="ORF">WH47_07058</name>
</gene>
<dbReference type="Pfam" id="PF16091">
    <property type="entry name" value="DUF4820"/>
    <property type="match status" value="1"/>
</dbReference>
<dbReference type="STRING" id="597456.A0A0L7RGC2"/>
<dbReference type="Proteomes" id="UP000053825">
    <property type="component" value="Unassembled WGS sequence"/>
</dbReference>